<comment type="cofactor">
    <cofactor evidence="9 10">
        <name>Zn(2+)</name>
        <dbReference type="ChEBI" id="CHEBI:29105"/>
    </cofactor>
    <text evidence="9 10">Binds 1 zinc ion per subunit.</text>
</comment>
<feature type="compositionally biased region" description="Basic and acidic residues" evidence="11">
    <location>
        <begin position="218"/>
        <end position="231"/>
    </location>
</feature>
<reference evidence="12" key="3">
    <citation type="submission" date="2021-06" db="EMBL/GenBank/DDBJ databases">
        <title>Chromosome-level genome assembly for S. haematobium.</title>
        <authorList>
            <person name="Stroehlein A.J."/>
        </authorList>
    </citation>
    <scope>NUCLEOTIDE SEQUENCE</scope>
</reference>
<reference evidence="12" key="2">
    <citation type="journal article" date="2019" name="Gigascience">
        <title>High-quality Schistosoma haematobium genome achieved by single-molecule and long-range sequencing.</title>
        <authorList>
            <person name="Stroehlein A.J."/>
            <person name="Korhonen P.K."/>
            <person name="Chong T.M."/>
            <person name="Lim Y.L."/>
            <person name="Chan K.G."/>
            <person name="Webster B."/>
            <person name="Rollinson D."/>
            <person name="Brindley P.J."/>
            <person name="Gasser R.B."/>
            <person name="Young N.D."/>
        </authorList>
    </citation>
    <scope>NUCLEOTIDE SEQUENCE</scope>
</reference>
<dbReference type="Gene3D" id="3.90.132.10">
    <property type="entry name" value="Leishmanolysin , domain 2"/>
    <property type="match status" value="1"/>
</dbReference>
<evidence type="ECO:0000256" key="6">
    <source>
        <dbReference type="ARBA" id="ARBA00023049"/>
    </source>
</evidence>
<dbReference type="Gene3D" id="3.10.170.20">
    <property type="match status" value="1"/>
</dbReference>
<evidence type="ECO:0000313" key="13">
    <source>
        <dbReference type="Proteomes" id="UP000471633"/>
    </source>
</evidence>
<proteinExistence type="inferred from homology"/>
<evidence type="ECO:0000256" key="4">
    <source>
        <dbReference type="ARBA" id="ARBA00022801"/>
    </source>
</evidence>
<protein>
    <recommendedName>
        <fullName evidence="7 10">Leishmanolysin-like peptidase</fullName>
        <ecNumber evidence="10">3.4.24.-</ecNumber>
    </recommendedName>
</protein>
<dbReference type="GO" id="GO:0046872">
    <property type="term" value="F:metal ion binding"/>
    <property type="evidence" value="ECO:0007669"/>
    <property type="project" value="UniProtKB-KW"/>
</dbReference>
<evidence type="ECO:0000256" key="11">
    <source>
        <dbReference type="SAM" id="MobiDB-lite"/>
    </source>
</evidence>
<feature type="active site" evidence="8">
    <location>
        <position position="201"/>
    </location>
</feature>
<evidence type="ECO:0000313" key="12">
    <source>
        <dbReference type="EMBL" id="KAH9582461.1"/>
    </source>
</evidence>
<dbReference type="GO" id="GO:0006508">
    <property type="term" value="P:proteolysis"/>
    <property type="evidence" value="ECO:0007669"/>
    <property type="project" value="UniProtKB-KW"/>
</dbReference>
<dbReference type="Pfam" id="PF01457">
    <property type="entry name" value="Peptidase_M8"/>
    <property type="match status" value="1"/>
</dbReference>
<name>A0A922ILH1_SCHHA</name>
<keyword evidence="5 9" id="KW-0862">Zinc</keyword>
<accession>A0A922ILH1</accession>
<dbReference type="GO" id="GO:0016020">
    <property type="term" value="C:membrane"/>
    <property type="evidence" value="ECO:0007669"/>
    <property type="project" value="InterPro"/>
</dbReference>
<keyword evidence="6 9" id="KW-0482">Metalloprotease</keyword>
<comment type="similarity">
    <text evidence="1 10">Belongs to the peptidase M8 family.</text>
</comment>
<feature type="binding site" evidence="9">
    <location>
        <position position="204"/>
    </location>
    <ligand>
        <name>Zn(2+)</name>
        <dbReference type="ChEBI" id="CHEBI:29105"/>
        <note>catalytic</note>
    </ligand>
</feature>
<dbReference type="GeneID" id="24595559"/>
<dbReference type="Proteomes" id="UP000471633">
    <property type="component" value="Unassembled WGS sequence"/>
</dbReference>
<dbReference type="PANTHER" id="PTHR10942">
    <property type="entry name" value="LEISHMANOLYSIN-LIKE PEPTIDASE"/>
    <property type="match status" value="1"/>
</dbReference>
<feature type="binding site" evidence="9">
    <location>
        <position position="305"/>
    </location>
    <ligand>
        <name>Zn(2+)</name>
        <dbReference type="ChEBI" id="CHEBI:29105"/>
        <note>catalytic</note>
    </ligand>
</feature>
<evidence type="ECO:0000256" key="5">
    <source>
        <dbReference type="ARBA" id="ARBA00022833"/>
    </source>
</evidence>
<feature type="region of interest" description="Disordered" evidence="11">
    <location>
        <begin position="218"/>
        <end position="245"/>
    </location>
</feature>
<dbReference type="FunFam" id="3.90.132.10:FF:000001">
    <property type="entry name" value="leishmanolysin-like peptidase isoform X2"/>
    <property type="match status" value="1"/>
</dbReference>
<reference evidence="12" key="4">
    <citation type="journal article" date="2022" name="PLoS Pathog.">
        <title>Chromosome-level genome of Schistosoma haematobium underpins genome-wide explorations of molecular variation.</title>
        <authorList>
            <person name="Stroehlein A.J."/>
            <person name="Korhonen P.K."/>
            <person name="Lee V.V."/>
            <person name="Ralph S.A."/>
            <person name="Mentink-Kane M."/>
            <person name="You H."/>
            <person name="McManus D.P."/>
            <person name="Tchuente L.T."/>
            <person name="Stothard J.R."/>
            <person name="Kaur P."/>
            <person name="Dudchenko O."/>
            <person name="Aiden E.L."/>
            <person name="Yang B."/>
            <person name="Yang H."/>
            <person name="Emery A.M."/>
            <person name="Webster B.L."/>
            <person name="Brindley P.J."/>
            <person name="Rollinson D."/>
            <person name="Chang B.C.H."/>
            <person name="Gasser R.B."/>
            <person name="Young N.D."/>
        </authorList>
    </citation>
    <scope>NUCLEOTIDE SEQUENCE</scope>
</reference>
<gene>
    <name evidence="12" type="ORF">MS3_00010872</name>
</gene>
<dbReference type="KEGG" id="shx:MS3_00010872"/>
<dbReference type="SUPFAM" id="SSF55486">
    <property type="entry name" value="Metalloproteases ('zincins'), catalytic domain"/>
    <property type="match status" value="1"/>
</dbReference>
<dbReference type="InterPro" id="IPR001577">
    <property type="entry name" value="Peptidase_M8"/>
</dbReference>
<evidence type="ECO:0000256" key="7">
    <source>
        <dbReference type="ARBA" id="ARBA00039717"/>
    </source>
</evidence>
<feature type="binding site" evidence="9">
    <location>
        <position position="200"/>
    </location>
    <ligand>
        <name>Zn(2+)</name>
        <dbReference type="ChEBI" id="CHEBI:29105"/>
        <note>catalytic</note>
    </ligand>
</feature>
<dbReference type="EC" id="3.4.24.-" evidence="10"/>
<dbReference type="AlphaFoldDB" id="A0A922ILH1"/>
<dbReference type="RefSeq" id="XP_051065979.1">
    <property type="nucleotide sequence ID" value="XM_051219281.1"/>
</dbReference>
<keyword evidence="3 9" id="KW-0479">Metal-binding</keyword>
<dbReference type="GO" id="GO:0007155">
    <property type="term" value="P:cell adhesion"/>
    <property type="evidence" value="ECO:0007669"/>
    <property type="project" value="InterPro"/>
</dbReference>
<keyword evidence="2 10" id="KW-0645">Protease</keyword>
<dbReference type="GO" id="GO:0005737">
    <property type="term" value="C:cytoplasm"/>
    <property type="evidence" value="ECO:0007669"/>
    <property type="project" value="TreeGrafter"/>
</dbReference>
<dbReference type="EMBL" id="AMPZ03000005">
    <property type="protein sequence ID" value="KAH9582461.1"/>
    <property type="molecule type" value="Genomic_DNA"/>
</dbReference>
<evidence type="ECO:0000256" key="8">
    <source>
        <dbReference type="PIRSR" id="PIRSR601577-1"/>
    </source>
</evidence>
<dbReference type="CTD" id="24595559"/>
<dbReference type="GO" id="GO:0004222">
    <property type="term" value="F:metalloendopeptidase activity"/>
    <property type="evidence" value="ECO:0007669"/>
    <property type="project" value="UniProtKB-UniRule"/>
</dbReference>
<dbReference type="PANTHER" id="PTHR10942:SF0">
    <property type="entry name" value="LEISHMANOLYSIN-LIKE PEPTIDASE"/>
    <property type="match status" value="1"/>
</dbReference>
<keyword evidence="13" id="KW-1185">Reference proteome</keyword>
<evidence type="ECO:0000256" key="3">
    <source>
        <dbReference type="ARBA" id="ARBA00022723"/>
    </source>
</evidence>
<evidence type="ECO:0000256" key="1">
    <source>
        <dbReference type="ARBA" id="ARBA00005860"/>
    </source>
</evidence>
<reference evidence="12" key="1">
    <citation type="journal article" date="2012" name="Nat. Genet.">
        <title>Whole-genome sequence of Schistosoma haematobium.</title>
        <authorList>
            <person name="Young N.D."/>
            <person name="Jex A.R."/>
            <person name="Li B."/>
            <person name="Liu S."/>
            <person name="Yang L."/>
            <person name="Xiong Z."/>
            <person name="Li Y."/>
            <person name="Cantacessi C."/>
            <person name="Hall R.S."/>
            <person name="Xu X."/>
            <person name="Chen F."/>
            <person name="Wu X."/>
            <person name="Zerlotini A."/>
            <person name="Oliveira G."/>
            <person name="Hofmann A."/>
            <person name="Zhang G."/>
            <person name="Fang X."/>
            <person name="Kang Y."/>
            <person name="Campbell B.E."/>
            <person name="Loukas A."/>
            <person name="Ranganathan S."/>
            <person name="Rollinson D."/>
            <person name="Rinaldi G."/>
            <person name="Brindley P.J."/>
            <person name="Yang H."/>
            <person name="Wang J."/>
            <person name="Wang J."/>
            <person name="Gasser R.B."/>
        </authorList>
    </citation>
    <scope>NUCLEOTIDE SEQUENCE</scope>
</reference>
<keyword evidence="4 10" id="KW-0378">Hydrolase</keyword>
<organism evidence="12 13">
    <name type="scientific">Schistosoma haematobium</name>
    <name type="common">Blood fluke</name>
    <dbReference type="NCBI Taxonomy" id="6185"/>
    <lineage>
        <taxon>Eukaryota</taxon>
        <taxon>Metazoa</taxon>
        <taxon>Spiralia</taxon>
        <taxon>Lophotrochozoa</taxon>
        <taxon>Platyhelminthes</taxon>
        <taxon>Trematoda</taxon>
        <taxon>Digenea</taxon>
        <taxon>Strigeidida</taxon>
        <taxon>Schistosomatoidea</taxon>
        <taxon>Schistosomatidae</taxon>
        <taxon>Schistosoma</taxon>
    </lineage>
</organism>
<evidence type="ECO:0000256" key="2">
    <source>
        <dbReference type="ARBA" id="ARBA00022670"/>
    </source>
</evidence>
<sequence>MPNITLNTGVLGEPIDKRQYGGNGLKFVVIYAESIRRHRLFHDFKREVIDVAFRFWERALSVRRPPNRKLLAERGCVEQSFFRDLTTGKIFCKSQCKPKATCYNHPIPDEYASGCSVGSGVGSLREVYRDGPGFAPNQYVVFVSSVNEHGCLSGRTLAYAGACETHPTTDRPIMGMINFCPEKMEIEEPGRTMMLGTAIHEMAHALGFSKSNYALMRDRDGRPLTPRDPRTGKPPLNPQRQYDPSEITVRRIARPWLTAAGSFIKTFSSFVTPTLLAVGRKHYNCPNLDGIDIENEGGEGTAGSHFDKRTVGDETMAGETGVKSVLSALTLAFFTDSGWWDVDYSVASEWHYGKDLGCNFIMGSCYAYMARMKQAGKSIEPYCDETGSLTCYHKKAFGICAMGKYKNLLPPEEQYFKGNPNVGGTSTLTDRCPTVQPMETFFKEPFMTYCDHRLNIPFAQRGNMFGQAFGNRSICIPHMGAWRAEMNGKLTQDPRVKATCHDYKCSRTVQIVVDGETFPCISGIAKIKTWRIDGNAICPDMNDVCRAYRK</sequence>
<dbReference type="Gene3D" id="2.10.55.10">
    <property type="entry name" value="Leishmanolysin domain 3"/>
    <property type="match status" value="1"/>
</dbReference>
<evidence type="ECO:0000256" key="10">
    <source>
        <dbReference type="RuleBase" id="RU366077"/>
    </source>
</evidence>
<comment type="caution">
    <text evidence="12">The sequence shown here is derived from an EMBL/GenBank/DDBJ whole genome shotgun (WGS) entry which is preliminary data.</text>
</comment>
<evidence type="ECO:0000256" key="9">
    <source>
        <dbReference type="PIRSR" id="PIRSR601577-2"/>
    </source>
</evidence>